<dbReference type="Proteomes" id="UP001154282">
    <property type="component" value="Unassembled WGS sequence"/>
</dbReference>
<keyword evidence="5" id="KW-1185">Reference proteome</keyword>
<comment type="caution">
    <text evidence="4">The sequence shown here is derived from an EMBL/GenBank/DDBJ whole genome shotgun (WGS) entry which is preliminary data.</text>
</comment>
<dbReference type="EMBL" id="CAMGYJ010000008">
    <property type="protein sequence ID" value="CAI0461678.1"/>
    <property type="molecule type" value="Genomic_DNA"/>
</dbReference>
<name>A0AAV0NTX8_9ROSI</name>
<evidence type="ECO:0000256" key="3">
    <source>
        <dbReference type="SAM" id="MobiDB-lite"/>
    </source>
</evidence>
<gene>
    <name evidence="4" type="ORF">LITE_LOCUS35047</name>
</gene>
<feature type="compositionally biased region" description="Polar residues" evidence="3">
    <location>
        <begin position="187"/>
        <end position="201"/>
    </location>
</feature>
<reference evidence="4" key="1">
    <citation type="submission" date="2022-08" db="EMBL/GenBank/DDBJ databases">
        <authorList>
            <person name="Gutierrez-Valencia J."/>
        </authorList>
    </citation>
    <scope>NUCLEOTIDE SEQUENCE</scope>
</reference>
<feature type="region of interest" description="Disordered" evidence="3">
    <location>
        <begin position="179"/>
        <end position="250"/>
    </location>
</feature>
<dbReference type="GO" id="GO:0005829">
    <property type="term" value="C:cytosol"/>
    <property type="evidence" value="ECO:0007669"/>
    <property type="project" value="TreeGrafter"/>
</dbReference>
<proteinExistence type="inferred from homology"/>
<dbReference type="PANTHER" id="PTHR32054:SF23">
    <property type="entry name" value="WEB FAMILY PLANT PROTEIN"/>
    <property type="match status" value="1"/>
</dbReference>
<evidence type="ECO:0000313" key="5">
    <source>
        <dbReference type="Proteomes" id="UP001154282"/>
    </source>
</evidence>
<protein>
    <recommendedName>
        <fullName evidence="6">WEB family protein</fullName>
    </recommendedName>
</protein>
<organism evidence="4 5">
    <name type="scientific">Linum tenue</name>
    <dbReference type="NCBI Taxonomy" id="586396"/>
    <lineage>
        <taxon>Eukaryota</taxon>
        <taxon>Viridiplantae</taxon>
        <taxon>Streptophyta</taxon>
        <taxon>Embryophyta</taxon>
        <taxon>Tracheophyta</taxon>
        <taxon>Spermatophyta</taxon>
        <taxon>Magnoliopsida</taxon>
        <taxon>eudicotyledons</taxon>
        <taxon>Gunneridae</taxon>
        <taxon>Pentapetalae</taxon>
        <taxon>rosids</taxon>
        <taxon>fabids</taxon>
        <taxon>Malpighiales</taxon>
        <taxon>Linaceae</taxon>
        <taxon>Linum</taxon>
    </lineage>
</organism>
<dbReference type="GO" id="GO:0009904">
    <property type="term" value="P:chloroplast accumulation movement"/>
    <property type="evidence" value="ECO:0007669"/>
    <property type="project" value="TreeGrafter"/>
</dbReference>
<feature type="region of interest" description="Disordered" evidence="3">
    <location>
        <begin position="107"/>
        <end position="139"/>
    </location>
</feature>
<evidence type="ECO:0000256" key="2">
    <source>
        <dbReference type="ARBA" id="ARBA00023054"/>
    </source>
</evidence>
<dbReference type="PANTHER" id="PTHR32054">
    <property type="entry name" value="HEAVY CHAIN, PUTATIVE, EXPRESSED-RELATED-RELATED"/>
    <property type="match status" value="1"/>
</dbReference>
<keyword evidence="2" id="KW-0175">Coiled coil</keyword>
<sequence length="250" mass="28049">MDGREEGGVAVMGRAEIDTRAPFKSVREAVMLFGERVLAGEIYATKLKEIKSENENRSSGRGRAEAELEETKLSLMKAKEEGNLMAYRIKSLRQELELTKKELNQIKTRQKYNADHQDKQWSVSAGPRGQDPEIEEEEEDLKFMETAANFNDEEQELELEKKRYVKFASPPSLAKVMVAREDMMRQRSASSPRGATPSSYGKKSVPAPKRRSIGPVLGWLFHKKKGGGPSPSPGADAGLNTAYDYQSSRY</sequence>
<evidence type="ECO:0000256" key="1">
    <source>
        <dbReference type="ARBA" id="ARBA00005485"/>
    </source>
</evidence>
<evidence type="ECO:0000313" key="4">
    <source>
        <dbReference type="EMBL" id="CAI0461678.1"/>
    </source>
</evidence>
<dbReference type="GO" id="GO:0009903">
    <property type="term" value="P:chloroplast avoidance movement"/>
    <property type="evidence" value="ECO:0007669"/>
    <property type="project" value="TreeGrafter"/>
</dbReference>
<comment type="similarity">
    <text evidence="1">Belongs to the WEB family.</text>
</comment>
<evidence type="ECO:0008006" key="6">
    <source>
        <dbReference type="Google" id="ProtNLM"/>
    </source>
</evidence>
<dbReference type="AlphaFoldDB" id="A0AAV0NTX8"/>
<accession>A0AAV0NTX8</accession>